<dbReference type="SUPFAM" id="SSF52038">
    <property type="entry name" value="Barstar-related"/>
    <property type="match status" value="1"/>
</dbReference>
<dbReference type="InterPro" id="IPR035905">
    <property type="entry name" value="Barstar-like_sf"/>
</dbReference>
<name>A0ABY1CEN0_MYXFU</name>
<protein>
    <recommendedName>
        <fullName evidence="2">Barstar (barnase inhibitor) domain-containing protein</fullName>
    </recommendedName>
</protein>
<reference evidence="3 4" key="1">
    <citation type="submission" date="2016-10" db="EMBL/GenBank/DDBJ databases">
        <authorList>
            <person name="Varghese N."/>
            <person name="Submissions S."/>
        </authorList>
    </citation>
    <scope>NUCLEOTIDE SEQUENCE [LARGE SCALE GENOMIC DNA]</scope>
    <source>
        <strain evidence="3 4">DSM 16525</strain>
    </source>
</reference>
<organism evidence="3 4">
    <name type="scientific">Myxococcus fulvus</name>
    <dbReference type="NCBI Taxonomy" id="33"/>
    <lineage>
        <taxon>Bacteria</taxon>
        <taxon>Pseudomonadati</taxon>
        <taxon>Myxococcota</taxon>
        <taxon>Myxococcia</taxon>
        <taxon>Myxococcales</taxon>
        <taxon>Cystobacterineae</taxon>
        <taxon>Myxococcaceae</taxon>
        <taxon>Myxococcus</taxon>
    </lineage>
</organism>
<dbReference type="Pfam" id="PF01337">
    <property type="entry name" value="Barstar"/>
    <property type="match status" value="1"/>
</dbReference>
<dbReference type="Proteomes" id="UP000183760">
    <property type="component" value="Unassembled WGS sequence"/>
</dbReference>
<dbReference type="EMBL" id="FOIB01000004">
    <property type="protein sequence ID" value="SET98303.1"/>
    <property type="molecule type" value="Genomic_DNA"/>
</dbReference>
<proteinExistence type="inferred from homology"/>
<evidence type="ECO:0000313" key="4">
    <source>
        <dbReference type="Proteomes" id="UP000183760"/>
    </source>
</evidence>
<dbReference type="Gene3D" id="3.30.370.10">
    <property type="entry name" value="Barstar-like"/>
    <property type="match status" value="1"/>
</dbReference>
<comment type="similarity">
    <text evidence="1">Belongs to the barstar family.</text>
</comment>
<keyword evidence="4" id="KW-1185">Reference proteome</keyword>
<feature type="domain" description="Barstar (barnase inhibitor)" evidence="2">
    <location>
        <begin position="23"/>
        <end position="97"/>
    </location>
</feature>
<accession>A0ABY1CEN0</accession>
<dbReference type="InterPro" id="IPR000468">
    <property type="entry name" value="Barstar"/>
</dbReference>
<evidence type="ECO:0000313" key="3">
    <source>
        <dbReference type="EMBL" id="SET98303.1"/>
    </source>
</evidence>
<evidence type="ECO:0000256" key="1">
    <source>
        <dbReference type="ARBA" id="ARBA00006845"/>
    </source>
</evidence>
<evidence type="ECO:0000259" key="2">
    <source>
        <dbReference type="Pfam" id="PF01337"/>
    </source>
</evidence>
<comment type="caution">
    <text evidence="3">The sequence shown here is derived from an EMBL/GenBank/DDBJ whole genome shotgun (WGS) entry which is preliminary data.</text>
</comment>
<gene>
    <name evidence="3" type="ORF">SAMN05443572_104190</name>
</gene>
<sequence length="268" mass="30371">MPLLFIKNPSDFHPVDSRTGHIGTEISSQSELIRAIASALCLPPHFEHNWDTILAAFEDLSWLPPGKITLIHDEIPTLSKDDLSAYIHALDKASQKWLISGPFSLDAVFPKKHRHQVLSLLADVRPKSPWRRLKAELDRASSLPYSTQDEFISMKFDGFSFVMNIVEQRDGSTRQIVNALAMAFAMRSWDRVRFTEALPSLCIHDMHALRETATRILITLLALNKQSTDEKIPYNDIHECIKLLQQALALGLQENTEIMARKVISANH</sequence>
<dbReference type="RefSeq" id="WP_143097140.1">
    <property type="nucleotide sequence ID" value="NZ_BJXR01000021.1"/>
</dbReference>